<comment type="caution">
    <text evidence="2">The sequence shown here is derived from an EMBL/GenBank/DDBJ whole genome shotgun (WGS) entry which is preliminary data.</text>
</comment>
<evidence type="ECO:0000313" key="3">
    <source>
        <dbReference type="Proteomes" id="UP000076858"/>
    </source>
</evidence>
<feature type="region of interest" description="Disordered" evidence="1">
    <location>
        <begin position="1"/>
        <end position="35"/>
    </location>
</feature>
<accession>A0A164HDS8</accession>
<proteinExistence type="predicted"/>
<dbReference type="Proteomes" id="UP000076858">
    <property type="component" value="Unassembled WGS sequence"/>
</dbReference>
<feature type="compositionally biased region" description="Polar residues" evidence="1">
    <location>
        <begin position="1"/>
        <end position="20"/>
    </location>
</feature>
<dbReference type="EMBL" id="LRGB01011956">
    <property type="protein sequence ID" value="KZS00016.1"/>
    <property type="molecule type" value="Genomic_DNA"/>
</dbReference>
<evidence type="ECO:0000256" key="1">
    <source>
        <dbReference type="SAM" id="MobiDB-lite"/>
    </source>
</evidence>
<dbReference type="AlphaFoldDB" id="A0A164HDS8"/>
<gene>
    <name evidence="2" type="ORF">APZ42_003876</name>
</gene>
<organism evidence="2 3">
    <name type="scientific">Daphnia magna</name>
    <dbReference type="NCBI Taxonomy" id="35525"/>
    <lineage>
        <taxon>Eukaryota</taxon>
        <taxon>Metazoa</taxon>
        <taxon>Ecdysozoa</taxon>
        <taxon>Arthropoda</taxon>
        <taxon>Crustacea</taxon>
        <taxon>Branchiopoda</taxon>
        <taxon>Diplostraca</taxon>
        <taxon>Cladocera</taxon>
        <taxon>Anomopoda</taxon>
        <taxon>Daphniidae</taxon>
        <taxon>Daphnia</taxon>
    </lineage>
</organism>
<sequence>MTSFVNSATKHFQQSVTTPSGAPCRKTISSTKNSAASRAVAVGTALVSAHMVR</sequence>
<reference evidence="2 3" key="1">
    <citation type="submission" date="2016-03" db="EMBL/GenBank/DDBJ databases">
        <title>EvidentialGene: Evidence-directed Construction of Genes on Genomes.</title>
        <authorList>
            <person name="Gilbert D.G."/>
            <person name="Choi J.-H."/>
            <person name="Mockaitis K."/>
            <person name="Colbourne J."/>
            <person name="Pfrender M."/>
        </authorList>
    </citation>
    <scope>NUCLEOTIDE SEQUENCE [LARGE SCALE GENOMIC DNA]</scope>
    <source>
        <strain evidence="2 3">Xinb3</strain>
        <tissue evidence="2">Complete organism</tissue>
    </source>
</reference>
<protein>
    <submittedName>
        <fullName evidence="2">Uncharacterized protein</fullName>
    </submittedName>
</protein>
<name>A0A164HDS8_9CRUS</name>
<evidence type="ECO:0000313" key="2">
    <source>
        <dbReference type="EMBL" id="KZS00016.1"/>
    </source>
</evidence>
<keyword evidence="3" id="KW-1185">Reference proteome</keyword>